<evidence type="ECO:0000313" key="1">
    <source>
        <dbReference type="EMBL" id="KAK0962983.1"/>
    </source>
</evidence>
<name>A0AAN6HBK0_9PEZI</name>
<sequence length="274" mass="29910">MAAEMEKIKALAANQRWFAMQLRSIGLSHELIGGKTDLDSLSALLKCGTEHAKMAETPALCRLIYDKEMPLDEACCKSALEELTMWPGGAALITEKQLMALARGLRHAKITLPYRNIRIFLLDISRTLERHQLPLDDDDAAAVIQSALKHVDLCVGEPGPPTETPWSSIVDKGVARAEDFNDFVDSIENKMRQIEDSQEDHVVDVTLLDKGAIVGDQSDKDTAKGMVLHLSRSAARAMGEANAEVEARLRAKSVSSRAFAADLTKTEDATGTGK</sequence>
<keyword evidence="2" id="KW-1185">Reference proteome</keyword>
<comment type="caution">
    <text evidence="1">The sequence shown here is derived from an EMBL/GenBank/DDBJ whole genome shotgun (WGS) entry which is preliminary data.</text>
</comment>
<protein>
    <submittedName>
        <fullName evidence="1">Uncharacterized protein</fullName>
    </submittedName>
</protein>
<dbReference type="Proteomes" id="UP001175353">
    <property type="component" value="Unassembled WGS sequence"/>
</dbReference>
<dbReference type="EMBL" id="JAUJLE010000284">
    <property type="protein sequence ID" value="KAK0962983.1"/>
    <property type="molecule type" value="Genomic_DNA"/>
</dbReference>
<proteinExistence type="predicted"/>
<accession>A0AAN6HBK0</accession>
<reference evidence="1" key="1">
    <citation type="submission" date="2023-06" db="EMBL/GenBank/DDBJ databases">
        <title>Black Yeasts Isolated from many extreme environments.</title>
        <authorList>
            <person name="Coleine C."/>
            <person name="Stajich J.E."/>
            <person name="Selbmann L."/>
        </authorList>
    </citation>
    <scope>NUCLEOTIDE SEQUENCE</scope>
    <source>
        <strain evidence="1">CCFEE 5200</strain>
    </source>
</reference>
<dbReference type="AlphaFoldDB" id="A0AAN6HBK0"/>
<organism evidence="1 2">
    <name type="scientific">Friedmanniomyces endolithicus</name>
    <dbReference type="NCBI Taxonomy" id="329885"/>
    <lineage>
        <taxon>Eukaryota</taxon>
        <taxon>Fungi</taxon>
        <taxon>Dikarya</taxon>
        <taxon>Ascomycota</taxon>
        <taxon>Pezizomycotina</taxon>
        <taxon>Dothideomycetes</taxon>
        <taxon>Dothideomycetidae</taxon>
        <taxon>Mycosphaerellales</taxon>
        <taxon>Teratosphaeriaceae</taxon>
        <taxon>Friedmanniomyces</taxon>
    </lineage>
</organism>
<evidence type="ECO:0000313" key="2">
    <source>
        <dbReference type="Proteomes" id="UP001175353"/>
    </source>
</evidence>
<gene>
    <name evidence="1" type="ORF">LTR91_019193</name>
</gene>